<accession>A0A2N5MC31</accession>
<dbReference type="OrthoDB" id="2942448at2"/>
<evidence type="ECO:0000313" key="2">
    <source>
        <dbReference type="EMBL" id="PLT31901.1"/>
    </source>
</evidence>
<dbReference type="Proteomes" id="UP000234748">
    <property type="component" value="Unassembled WGS sequence"/>
</dbReference>
<dbReference type="EMBL" id="PGUY01000001">
    <property type="protein sequence ID" value="PLT31901.1"/>
    <property type="molecule type" value="Genomic_DNA"/>
</dbReference>
<sequence length="61" mass="7078">MERKVRDSCGTGETPQAKPRRLNARPAESEHPHVPINPLVQKQQSLRKQPFLLIKYTLFKL</sequence>
<reference evidence="2 3" key="1">
    <citation type="submission" date="2017-11" db="EMBL/GenBank/DDBJ databases">
        <title>Comparitive Functional Genomics of Dry Heat Resistant strains isolated from the Viking Spacecraft.</title>
        <authorList>
            <person name="Seuylemezian A."/>
            <person name="Cooper K."/>
            <person name="Vaishampayan P."/>
        </authorList>
    </citation>
    <scope>NUCLEOTIDE SEQUENCE [LARGE SCALE GENOMIC DNA]</scope>
    <source>
        <strain evidence="2 3">V1-29</strain>
    </source>
</reference>
<feature type="region of interest" description="Disordered" evidence="1">
    <location>
        <begin position="1"/>
        <end position="41"/>
    </location>
</feature>
<gene>
    <name evidence="2" type="ORF">CUU66_00275</name>
</gene>
<organism evidence="2 3">
    <name type="scientific">Peribacillus deserti</name>
    <dbReference type="NCBI Taxonomy" id="673318"/>
    <lineage>
        <taxon>Bacteria</taxon>
        <taxon>Bacillati</taxon>
        <taxon>Bacillota</taxon>
        <taxon>Bacilli</taxon>
        <taxon>Bacillales</taxon>
        <taxon>Bacillaceae</taxon>
        <taxon>Peribacillus</taxon>
    </lineage>
</organism>
<protein>
    <submittedName>
        <fullName evidence="2">Uncharacterized protein</fullName>
    </submittedName>
</protein>
<name>A0A2N5MC31_9BACI</name>
<evidence type="ECO:0000256" key="1">
    <source>
        <dbReference type="SAM" id="MobiDB-lite"/>
    </source>
</evidence>
<proteinExistence type="predicted"/>
<evidence type="ECO:0000313" key="3">
    <source>
        <dbReference type="Proteomes" id="UP000234748"/>
    </source>
</evidence>
<keyword evidence="3" id="KW-1185">Reference proteome</keyword>
<comment type="caution">
    <text evidence="2">The sequence shown here is derived from an EMBL/GenBank/DDBJ whole genome shotgun (WGS) entry which is preliminary data.</text>
</comment>
<dbReference type="AlphaFoldDB" id="A0A2N5MC31"/>